<comment type="subcellular location">
    <subcellularLocation>
        <location evidence="1">Nucleus</location>
    </subcellularLocation>
</comment>
<feature type="compositionally biased region" description="Polar residues" evidence="10">
    <location>
        <begin position="1"/>
        <end position="11"/>
    </location>
</feature>
<dbReference type="PROSITE" id="PS50020">
    <property type="entry name" value="WW_DOMAIN_2"/>
    <property type="match status" value="2"/>
</dbReference>
<feature type="compositionally biased region" description="Basic and acidic residues" evidence="10">
    <location>
        <begin position="954"/>
        <end position="964"/>
    </location>
</feature>
<evidence type="ECO:0000259" key="12">
    <source>
        <dbReference type="PROSITE" id="PS51676"/>
    </source>
</evidence>
<protein>
    <recommendedName>
        <fullName evidence="15">Pre-mRNA-processing protein 40A</fullName>
    </recommendedName>
</protein>
<feature type="compositionally biased region" description="Low complexity" evidence="10">
    <location>
        <begin position="144"/>
        <end position="155"/>
    </location>
</feature>
<evidence type="ECO:0000256" key="8">
    <source>
        <dbReference type="ARBA" id="ARBA00064817"/>
    </source>
</evidence>
<dbReference type="Gene3D" id="1.10.10.440">
    <property type="entry name" value="FF domain"/>
    <property type="match status" value="5"/>
</dbReference>
<comment type="caution">
    <text evidence="13">The sequence shown here is derived from an EMBL/GenBank/DDBJ whole genome shotgun (WGS) entry which is preliminary data.</text>
</comment>
<feature type="compositionally biased region" description="Polar residues" evidence="10">
    <location>
        <begin position="391"/>
        <end position="409"/>
    </location>
</feature>
<feature type="compositionally biased region" description="Basic residues" evidence="10">
    <location>
        <begin position="965"/>
        <end position="980"/>
    </location>
</feature>
<feature type="coiled-coil region" evidence="9">
    <location>
        <begin position="710"/>
        <end position="737"/>
    </location>
</feature>
<feature type="compositionally biased region" description="Polar residues" evidence="10">
    <location>
        <begin position="42"/>
        <end position="75"/>
    </location>
</feature>
<dbReference type="FunFam" id="1.10.10.440:FF:000013">
    <property type="entry name" value="pre-mRNA-processing protein 40A isoform X1"/>
    <property type="match status" value="1"/>
</dbReference>
<feature type="region of interest" description="Disordered" evidence="10">
    <location>
        <begin position="363"/>
        <end position="382"/>
    </location>
</feature>
<gene>
    <name evidence="13" type="ORF">ACJIZ3_025095</name>
</gene>
<feature type="domain" description="FF" evidence="12">
    <location>
        <begin position="656"/>
        <end position="719"/>
    </location>
</feature>
<dbReference type="InterPro" id="IPR036517">
    <property type="entry name" value="FF_domain_sf"/>
</dbReference>
<dbReference type="CDD" id="cd00201">
    <property type="entry name" value="WW"/>
    <property type="match status" value="2"/>
</dbReference>
<dbReference type="GO" id="GO:0070063">
    <property type="term" value="F:RNA polymerase binding"/>
    <property type="evidence" value="ECO:0007669"/>
    <property type="project" value="UniProtKB-ARBA"/>
</dbReference>
<dbReference type="EMBL" id="JBJXBP010000003">
    <property type="protein sequence ID" value="KAL3840504.1"/>
    <property type="molecule type" value="Genomic_DNA"/>
</dbReference>
<evidence type="ECO:0000256" key="1">
    <source>
        <dbReference type="ARBA" id="ARBA00004123"/>
    </source>
</evidence>
<dbReference type="AlphaFoldDB" id="A0ABD3TTM1"/>
<feature type="compositionally biased region" description="Acidic residues" evidence="10">
    <location>
        <begin position="1008"/>
        <end position="1023"/>
    </location>
</feature>
<dbReference type="Pfam" id="PF01846">
    <property type="entry name" value="FF"/>
    <property type="match status" value="4"/>
</dbReference>
<comment type="subunit">
    <text evidence="8">Interacts (via the WW domains) with the phosphorylated C-terminal domain of NRPB1 (via CTD domain).</text>
</comment>
<organism evidence="13 14">
    <name type="scientific">Penstemon smallii</name>
    <dbReference type="NCBI Taxonomy" id="265156"/>
    <lineage>
        <taxon>Eukaryota</taxon>
        <taxon>Viridiplantae</taxon>
        <taxon>Streptophyta</taxon>
        <taxon>Embryophyta</taxon>
        <taxon>Tracheophyta</taxon>
        <taxon>Spermatophyta</taxon>
        <taxon>Magnoliopsida</taxon>
        <taxon>eudicotyledons</taxon>
        <taxon>Gunneridae</taxon>
        <taxon>Pentapetalae</taxon>
        <taxon>asterids</taxon>
        <taxon>lamiids</taxon>
        <taxon>Lamiales</taxon>
        <taxon>Plantaginaceae</taxon>
        <taxon>Cheloneae</taxon>
        <taxon>Penstemon</taxon>
    </lineage>
</organism>
<evidence type="ECO:0000256" key="4">
    <source>
        <dbReference type="ARBA" id="ARBA00023187"/>
    </source>
</evidence>
<dbReference type="InterPro" id="IPR039726">
    <property type="entry name" value="Prp40-like"/>
</dbReference>
<dbReference type="SUPFAM" id="SSF51045">
    <property type="entry name" value="WW domain"/>
    <property type="match status" value="2"/>
</dbReference>
<feature type="domain" description="WW" evidence="11">
    <location>
        <begin position="240"/>
        <end position="273"/>
    </location>
</feature>
<dbReference type="Pfam" id="PF25432">
    <property type="entry name" value="FF_PRPF40A"/>
    <property type="match status" value="1"/>
</dbReference>
<feature type="compositionally biased region" description="Basic and acidic residues" evidence="10">
    <location>
        <begin position="998"/>
        <end position="1007"/>
    </location>
</feature>
<dbReference type="FunFam" id="1.10.10.440:FF:000024">
    <property type="entry name" value="Pre-mRNA-processing protein 40A"/>
    <property type="match status" value="1"/>
</dbReference>
<feature type="compositionally biased region" description="Low complexity" evidence="10">
    <location>
        <begin position="373"/>
        <end position="382"/>
    </location>
</feature>
<feature type="domain" description="FF" evidence="12">
    <location>
        <begin position="584"/>
        <end position="638"/>
    </location>
</feature>
<dbReference type="Gene3D" id="2.20.70.10">
    <property type="match status" value="2"/>
</dbReference>
<dbReference type="Pfam" id="PF00397">
    <property type="entry name" value="WW"/>
    <property type="match status" value="2"/>
</dbReference>
<feature type="region of interest" description="Disordered" evidence="10">
    <location>
        <begin position="140"/>
        <end position="166"/>
    </location>
</feature>
<feature type="compositionally biased region" description="Polar residues" evidence="10">
    <location>
        <begin position="296"/>
        <end position="308"/>
    </location>
</feature>
<keyword evidence="3" id="KW-0677">Repeat</keyword>
<comment type="similarity">
    <text evidence="7">Belongs to the PRPF40 family.</text>
</comment>
<dbReference type="FunFam" id="2.20.70.10:FF:000228">
    <property type="entry name" value="Pre-mRNA-processing protein 40A"/>
    <property type="match status" value="1"/>
</dbReference>
<feature type="region of interest" description="Disordered" evidence="10">
    <location>
        <begin position="850"/>
        <end position="1023"/>
    </location>
</feature>
<dbReference type="InterPro" id="IPR002713">
    <property type="entry name" value="FF_domain"/>
</dbReference>
<evidence type="ECO:0000256" key="5">
    <source>
        <dbReference type="ARBA" id="ARBA00023242"/>
    </source>
</evidence>
<dbReference type="Proteomes" id="UP001634393">
    <property type="component" value="Unassembled WGS sequence"/>
</dbReference>
<dbReference type="SUPFAM" id="SSF81698">
    <property type="entry name" value="FF domain"/>
    <property type="match status" value="5"/>
</dbReference>
<feature type="domain" description="FF" evidence="12">
    <location>
        <begin position="449"/>
        <end position="503"/>
    </location>
</feature>
<feature type="domain" description="FF" evidence="12">
    <location>
        <begin position="516"/>
        <end position="571"/>
    </location>
</feature>
<feature type="region of interest" description="Disordered" evidence="10">
    <location>
        <begin position="277"/>
        <end position="319"/>
    </location>
</feature>
<feature type="compositionally biased region" description="Basic and acidic residues" evidence="10">
    <location>
        <begin position="923"/>
        <end position="938"/>
    </location>
</feature>
<evidence type="ECO:0000256" key="2">
    <source>
        <dbReference type="ARBA" id="ARBA00022664"/>
    </source>
</evidence>
<evidence type="ECO:0000256" key="6">
    <source>
        <dbReference type="ARBA" id="ARBA00056384"/>
    </source>
</evidence>
<feature type="coiled-coil region" evidence="9">
    <location>
        <begin position="637"/>
        <end position="667"/>
    </location>
</feature>
<keyword evidence="5" id="KW-0539">Nucleus</keyword>
<dbReference type="PANTHER" id="PTHR11864:SF31">
    <property type="entry name" value="PRE-MRNA-PROCESSING PROTEIN 40A-LIKE ISOFORM X1"/>
    <property type="match status" value="1"/>
</dbReference>
<feature type="domain" description="WW" evidence="11">
    <location>
        <begin position="199"/>
        <end position="232"/>
    </location>
</feature>
<feature type="region of interest" description="Disordered" evidence="10">
    <location>
        <begin position="390"/>
        <end position="411"/>
    </location>
</feature>
<evidence type="ECO:0000256" key="3">
    <source>
        <dbReference type="ARBA" id="ARBA00022737"/>
    </source>
</evidence>
<dbReference type="SMART" id="SM00456">
    <property type="entry name" value="WW"/>
    <property type="match status" value="2"/>
</dbReference>
<accession>A0ABD3TTM1</accession>
<keyword evidence="9" id="KW-0175">Coiled coil</keyword>
<dbReference type="PROSITE" id="PS51676">
    <property type="entry name" value="FF"/>
    <property type="match status" value="4"/>
</dbReference>
<evidence type="ECO:0008006" key="15">
    <source>
        <dbReference type="Google" id="ProtNLM"/>
    </source>
</evidence>
<dbReference type="InterPro" id="IPR036020">
    <property type="entry name" value="WW_dom_sf"/>
</dbReference>
<dbReference type="InterPro" id="IPR001202">
    <property type="entry name" value="WW_dom"/>
</dbReference>
<dbReference type="GO" id="GO:0008380">
    <property type="term" value="P:RNA splicing"/>
    <property type="evidence" value="ECO:0007669"/>
    <property type="project" value="UniProtKB-KW"/>
</dbReference>
<reference evidence="13 14" key="1">
    <citation type="submission" date="2024-12" db="EMBL/GenBank/DDBJ databases">
        <title>The unique morphological basis and parallel evolutionary history of personate flowers in Penstemon.</title>
        <authorList>
            <person name="Depatie T.H."/>
            <person name="Wessinger C.A."/>
        </authorList>
    </citation>
    <scope>NUCLEOTIDE SEQUENCE [LARGE SCALE GENOMIC DNA]</scope>
    <source>
        <strain evidence="13">WTNN_2</strain>
        <tissue evidence="13">Leaf</tissue>
    </source>
</reference>
<dbReference type="GO" id="GO:0005634">
    <property type="term" value="C:nucleus"/>
    <property type="evidence" value="ECO:0007669"/>
    <property type="project" value="UniProtKB-SubCell"/>
</dbReference>
<evidence type="ECO:0000256" key="9">
    <source>
        <dbReference type="SAM" id="Coils"/>
    </source>
</evidence>
<feature type="compositionally biased region" description="Basic and acidic residues" evidence="10">
    <location>
        <begin position="850"/>
        <end position="914"/>
    </location>
</feature>
<dbReference type="PROSITE" id="PS01159">
    <property type="entry name" value="WW_DOMAIN_1"/>
    <property type="match status" value="1"/>
</dbReference>
<proteinExistence type="inferred from homology"/>
<evidence type="ECO:0000313" key="14">
    <source>
        <dbReference type="Proteomes" id="UP001634393"/>
    </source>
</evidence>
<dbReference type="PANTHER" id="PTHR11864">
    <property type="entry name" value="PRE-MRNA-PROCESSING PROTEIN PRP40"/>
    <property type="match status" value="1"/>
</dbReference>
<name>A0ABD3TTM1_9LAMI</name>
<dbReference type="SMART" id="SM00441">
    <property type="entry name" value="FF"/>
    <property type="match status" value="5"/>
</dbReference>
<dbReference type="FunFam" id="1.10.10.440:FF:000022">
    <property type="entry name" value="Pre-mRNA-processing protein 40A"/>
    <property type="match status" value="1"/>
</dbReference>
<comment type="function">
    <text evidence="6">Binds the phosphorylated C-terminal domain (CTD) of the largest subunit of RNA polymerase II and functions as a scaffold for RNA processing machineries. May be involved in pre-mRNA splicing.</text>
</comment>
<sequence length="1023" mass="116572">MANNPPSSGAQSHWPPPTSVSMTPQTFVPPYPMQFRPAALTPQMQQYIPSPGNQQFHPAGQPQNLGMPPGQSQSLPFSQPMQQFLQRPVQPGHAALTSYPQMSMPMASSTPQHQHNAPSHGVAFSSSYTFAPSSFGLPQNNINMPSQFQPSSQMSAPTAPTGAQPWLHASQNTPVVAPLQQVPPTGTTVPTVNGSSTAQQTASDWQEYDAADGRRYYYNKITKQSSWEKPPELMTPLERADASTVWKEFTTPEGRKYYFNKETKQSKWTIPDELKAARDQAEKAAGAEAAHSEMKTISTEPTAASGSSVEHPPTTAVSSSMSTIAGITSSPVPIVPSSDSNAPNMMVSEPPTVPAVQTAPISSSGMSSLGEKVASSPSVVPGSSDVPVISTSANTTPLTSADNQSSQAVASPLGGASVHDIEEAKKGMINGAPVEEKTVDDGPIVYASKQEAKNAFKGLLESANVEADWTWDQAMRVIINDKRYGALKTLGERKQAFNEYLMQRKKVEAEERRRRQRKAKDEFMKMLEESQELTSSTRWSKAVVMFEDDKRFKAVEQEADREDLFRNYLVDLQKKEKAKAQEEYRRNRLEFRQFLESCDFIKVDSQWRKIQDLLEDDERCTRLDKIDRLDIFQDYIRDLVKEEDEQKKKQKEQLRRAERKNRDAFRKMMEDHIAAGTLTAKTHWRDYCQKVKDSEPYEAVASNTSGSTPKDLFEDAVEELEKQYDEDKAQIKDALKLEKITISSTWTFEDFKSSIKESIGSYSISDINLQLVYEDLIDRAKEKEEKEAKKRKRLAKDFTDKLSTIKEIDASSSWEECKQLVEDSSEYRSIGEESSCMEIFDEYVTRLQERAKEKERKREEDKVKKEREREEKDKKKDKERREKEREKEKEKERDKDREREREKEKGKDHSRKDEVDSDDMDVEESHGHKDDKRREKDKERKHRKRHQITNDDLSSDKDDKEDVKKSRRHGSDRKKSRKHAYSPESDGESRHKRHRRDHRDGSRRNDGNEELEDGELGEDGEIQ</sequence>
<feature type="region of interest" description="Disordered" evidence="10">
    <location>
        <begin position="1"/>
        <end position="75"/>
    </location>
</feature>
<keyword evidence="2" id="KW-0507">mRNA processing</keyword>
<keyword evidence="4" id="KW-0508">mRNA splicing</keyword>
<dbReference type="FunFam" id="1.10.10.440:FF:000026">
    <property type="entry name" value="Pre-mRNA-processing protein 40A"/>
    <property type="match status" value="1"/>
</dbReference>
<evidence type="ECO:0000256" key="10">
    <source>
        <dbReference type="SAM" id="MobiDB-lite"/>
    </source>
</evidence>
<evidence type="ECO:0000313" key="13">
    <source>
        <dbReference type="EMBL" id="KAL3840504.1"/>
    </source>
</evidence>
<evidence type="ECO:0000256" key="7">
    <source>
        <dbReference type="ARBA" id="ARBA00061317"/>
    </source>
</evidence>
<keyword evidence="14" id="KW-1185">Reference proteome</keyword>
<dbReference type="GO" id="GO:0006397">
    <property type="term" value="P:mRNA processing"/>
    <property type="evidence" value="ECO:0007669"/>
    <property type="project" value="UniProtKB-KW"/>
</dbReference>
<evidence type="ECO:0000259" key="11">
    <source>
        <dbReference type="PROSITE" id="PS50020"/>
    </source>
</evidence>